<protein>
    <submittedName>
        <fullName evidence="1">Uncharacterized protein</fullName>
    </submittedName>
</protein>
<evidence type="ECO:0000313" key="2">
    <source>
        <dbReference type="Proteomes" id="UP001139981"/>
    </source>
</evidence>
<proteinExistence type="predicted"/>
<gene>
    <name evidence="1" type="ORF">IWW38_002906</name>
</gene>
<evidence type="ECO:0000313" key="1">
    <source>
        <dbReference type="EMBL" id="KAJ2893312.1"/>
    </source>
</evidence>
<name>A0ACC1M3X6_9FUNG</name>
<dbReference type="Proteomes" id="UP001139981">
    <property type="component" value="Unassembled WGS sequence"/>
</dbReference>
<sequence length="100" mass="10966">MSSTTNKQKRASLESGGSALDKLLAQSPNYTEDCELYPKAMRDTINEFPEGAVLAERDPGVTAEAARGHRASVERQRQRSAAHPEEELCFYPAASRAGRK</sequence>
<keyword evidence="2" id="KW-1185">Reference proteome</keyword>
<accession>A0ACC1M3X6</accession>
<dbReference type="EMBL" id="JANBVB010000563">
    <property type="protein sequence ID" value="KAJ2893312.1"/>
    <property type="molecule type" value="Genomic_DNA"/>
</dbReference>
<reference evidence="1" key="1">
    <citation type="submission" date="2022-07" db="EMBL/GenBank/DDBJ databases">
        <title>Phylogenomic reconstructions and comparative analyses of Kickxellomycotina fungi.</title>
        <authorList>
            <person name="Reynolds N.K."/>
            <person name="Stajich J.E."/>
            <person name="Barry K."/>
            <person name="Grigoriev I.V."/>
            <person name="Crous P."/>
            <person name="Smith M.E."/>
        </authorList>
    </citation>
    <scope>NUCLEOTIDE SEQUENCE</scope>
    <source>
        <strain evidence="1">CBS 190363</strain>
    </source>
</reference>
<organism evidence="1 2">
    <name type="scientific">Coemansia aciculifera</name>
    <dbReference type="NCBI Taxonomy" id="417176"/>
    <lineage>
        <taxon>Eukaryota</taxon>
        <taxon>Fungi</taxon>
        <taxon>Fungi incertae sedis</taxon>
        <taxon>Zoopagomycota</taxon>
        <taxon>Kickxellomycotina</taxon>
        <taxon>Kickxellomycetes</taxon>
        <taxon>Kickxellales</taxon>
        <taxon>Kickxellaceae</taxon>
        <taxon>Coemansia</taxon>
    </lineage>
</organism>
<comment type="caution">
    <text evidence="1">The sequence shown here is derived from an EMBL/GenBank/DDBJ whole genome shotgun (WGS) entry which is preliminary data.</text>
</comment>